<dbReference type="GO" id="GO:0006888">
    <property type="term" value="P:endoplasmic reticulum to Golgi vesicle-mediated transport"/>
    <property type="evidence" value="ECO:0007669"/>
    <property type="project" value="TreeGrafter"/>
</dbReference>
<feature type="region of interest" description="Disordered" evidence="1">
    <location>
        <begin position="148"/>
        <end position="199"/>
    </location>
</feature>
<evidence type="ECO:0000313" key="3">
    <source>
        <dbReference type="Proteomes" id="UP000747110"/>
    </source>
</evidence>
<dbReference type="Proteomes" id="UP000747110">
    <property type="component" value="Unassembled WGS sequence"/>
</dbReference>
<dbReference type="GO" id="GO:0005737">
    <property type="term" value="C:cytoplasm"/>
    <property type="evidence" value="ECO:0007669"/>
    <property type="project" value="GOC"/>
</dbReference>
<dbReference type="PANTHER" id="PTHR12205:SF0">
    <property type="entry name" value="CENTROMERE_KINETOCHORE PROTEIN ZW10 HOMOLOG"/>
    <property type="match status" value="1"/>
</dbReference>
<reference evidence="2" key="1">
    <citation type="journal article" date="2021" name="Proc. Natl. Acad. Sci. U.S.A.">
        <title>Three genomes in the algal genus Volvox reveal the fate of a haploid sex-determining region after a transition to homothallism.</title>
        <authorList>
            <person name="Yamamoto K."/>
            <person name="Hamaji T."/>
            <person name="Kawai-Toyooka H."/>
            <person name="Matsuzaki R."/>
            <person name="Takahashi F."/>
            <person name="Nishimura Y."/>
            <person name="Kawachi M."/>
            <person name="Noguchi H."/>
            <person name="Minakuchi Y."/>
            <person name="Umen J.G."/>
            <person name="Toyoda A."/>
            <person name="Nozaki H."/>
        </authorList>
    </citation>
    <scope>NUCLEOTIDE SEQUENCE</scope>
    <source>
        <strain evidence="2">NIES-3786</strain>
    </source>
</reference>
<dbReference type="GO" id="GO:1990423">
    <property type="term" value="C:RZZ complex"/>
    <property type="evidence" value="ECO:0007669"/>
    <property type="project" value="TreeGrafter"/>
</dbReference>
<protein>
    <submittedName>
        <fullName evidence="2">Uncharacterized protein</fullName>
    </submittedName>
</protein>
<accession>A0A8J4D0U2</accession>
<name>A0A8J4D0U2_9CHLO</name>
<dbReference type="EMBL" id="BNCP01000083">
    <property type="protein sequence ID" value="GIL92820.1"/>
    <property type="molecule type" value="Genomic_DNA"/>
</dbReference>
<proteinExistence type="predicted"/>
<dbReference type="OrthoDB" id="539073at2759"/>
<comment type="caution">
    <text evidence="2">The sequence shown here is derived from an EMBL/GenBank/DDBJ whole genome shotgun (WGS) entry which is preliminary data.</text>
</comment>
<dbReference type="InterPro" id="IPR046362">
    <property type="entry name" value="Zw10/DSL1_C_sf"/>
</dbReference>
<feature type="compositionally biased region" description="Low complexity" evidence="1">
    <location>
        <begin position="161"/>
        <end position="178"/>
    </location>
</feature>
<sequence length="850" mass="89618">MSGSSGVAAVKAAWSTGRNLDSTNPVSIQEAIDQLDRIQVQVRIHLFRQLQRLATQPGEGLDQALSQLAAQADKVIPDSHEASMLPHIGTYREILSRIQELTREVTQKQAAEDVQKQIQEFDDRLAAGSLSDPAYCCVQLEKMAQDAEEELAEQEARRQRQQQQQLGEEGDGEAVAATDGGGAGVEGEEEGEGQHAGGLPRVTTESVALLQEASERCSTKLKETLEACCSEAVAVDTQGCRVVVRSALRGGRVRVPDLFSALQVLGLQQAHLRRITDRLVGGALEPMLTTLCCVTITPATEPGGAATLAWTPAPPGSSDMTSGGGGGAARLLRQHGSGAGGGPCDPEHCCQHLMRLLATWFLEFDEGLMELFGGPFWRAAADCYIAHVARPFIAANPEDVDGCEAVVAAAADLEAMAGSLNIASEADPYLAPAVETLARHALSSRQEKYLERARQLLVEGSSAQHAAPGGGGGASSGWDTVVAGQAVQVDEEYYRRLVAGELQDWEVQDPPSGCRTDGPVLATGRYLITRRTCDLVQLLTGLMQDACAGSRALSRALLSAVSSIALMARTLPPLAAAAAAASPSSAGAAEDSVAAVPQLGLLGVNNLQHLAATLMVLSQAYGAALEAATGEEVGPVLLGEALQLRAAARAWMREQLRIQYGSLDEILAGLDGLHTVGRADTKAGQRHRRVIQQLLHSLGRLGRAASELLTPEDAVAMGSAVLNHVNGQIVAAVMAKGDIAHDECVELSELLAPLADGAVDAWLAAASATGPDWSGIPLSVVRDALDARATQNRKLRCVLLVLRSDTLSHIEQMWDSGGLAMLAAPELEHLLLAISENSSGRRALLEKLRN</sequence>
<dbReference type="Gene3D" id="1.10.357.150">
    <property type="match status" value="1"/>
</dbReference>
<dbReference type="AlphaFoldDB" id="A0A8J4D0U2"/>
<gene>
    <name evidence="2" type="ORF">Vretifemale_20294</name>
</gene>
<keyword evidence="3" id="KW-1185">Reference proteome</keyword>
<evidence type="ECO:0000313" key="2">
    <source>
        <dbReference type="EMBL" id="GIL92820.1"/>
    </source>
</evidence>
<organism evidence="2 3">
    <name type="scientific">Volvox reticuliferus</name>
    <dbReference type="NCBI Taxonomy" id="1737510"/>
    <lineage>
        <taxon>Eukaryota</taxon>
        <taxon>Viridiplantae</taxon>
        <taxon>Chlorophyta</taxon>
        <taxon>core chlorophytes</taxon>
        <taxon>Chlorophyceae</taxon>
        <taxon>CS clade</taxon>
        <taxon>Chlamydomonadales</taxon>
        <taxon>Volvocaceae</taxon>
        <taxon>Volvox</taxon>
    </lineage>
</organism>
<dbReference type="GO" id="GO:0007094">
    <property type="term" value="P:mitotic spindle assembly checkpoint signaling"/>
    <property type="evidence" value="ECO:0007669"/>
    <property type="project" value="TreeGrafter"/>
</dbReference>
<dbReference type="PANTHER" id="PTHR12205">
    <property type="entry name" value="CENTROMERE/KINETOCHORE PROTEIN ZW10"/>
    <property type="match status" value="1"/>
</dbReference>
<evidence type="ECO:0000256" key="1">
    <source>
        <dbReference type="SAM" id="MobiDB-lite"/>
    </source>
</evidence>